<comment type="caution">
    <text evidence="3">The sequence shown here is derived from an EMBL/GenBank/DDBJ whole genome shotgun (WGS) entry which is preliminary data.</text>
</comment>
<organism evidence="3 4">
    <name type="scientific">Luteolibacter algae</name>
    <dbReference type="NCBI Taxonomy" id="454151"/>
    <lineage>
        <taxon>Bacteria</taxon>
        <taxon>Pseudomonadati</taxon>
        <taxon>Verrucomicrobiota</taxon>
        <taxon>Verrucomicrobiia</taxon>
        <taxon>Verrucomicrobiales</taxon>
        <taxon>Verrucomicrobiaceae</taxon>
        <taxon>Luteolibacter</taxon>
    </lineage>
</organism>
<protein>
    <submittedName>
        <fullName evidence="3">Type IV pilus twitching motility protein PilT</fullName>
    </submittedName>
</protein>
<dbReference type="PANTHER" id="PTHR30486">
    <property type="entry name" value="TWITCHING MOTILITY PROTEIN PILT"/>
    <property type="match status" value="1"/>
</dbReference>
<dbReference type="Pfam" id="PF00437">
    <property type="entry name" value="T2SSE"/>
    <property type="match status" value="1"/>
</dbReference>
<sequence>MENPLYQLIRDAFENDASDVFLMEGEPPRIRRSGVVVPLNPEPISRASLQELWHGCDVNPTLRKEADVSWHVPGGGRLRVNLYHSLGRLAAVMRPIKEDIPSLEGLSLPSQQLEAWMRKPFGLVLVTGPTGSGKSTTVAACLEWINQQLPRHIVTLEDPIEFLFTNKQSLFSQREIRQDSESFAEGLRSALRQSPDVLFLGEIRDAETALTALHAAETGHLVISTLHSSGVVDTLDRFIHLIGSEKSGGALYLLASQLIGIISQQLLPRNGGGMFPVLEFMQNEAGTRRWIMEKRLPELQDYLLKSKEPTNCSLLEYLVASVKQGFIEAEVARGVSARPQDFDRVMRGIH</sequence>
<dbReference type="EMBL" id="JBHUIT010000003">
    <property type="protein sequence ID" value="MFD2255933.1"/>
    <property type="molecule type" value="Genomic_DNA"/>
</dbReference>
<dbReference type="PANTHER" id="PTHR30486:SF12">
    <property type="entry name" value="TYPE IV PILUS ATPASE PILU"/>
    <property type="match status" value="1"/>
</dbReference>
<gene>
    <name evidence="3" type="ORF">ACFSSA_04520</name>
</gene>
<evidence type="ECO:0000256" key="1">
    <source>
        <dbReference type="ARBA" id="ARBA00006611"/>
    </source>
</evidence>
<dbReference type="RefSeq" id="WP_386818736.1">
    <property type="nucleotide sequence ID" value="NZ_JBHUIT010000003.1"/>
</dbReference>
<comment type="similarity">
    <text evidence="1">Belongs to the GSP E family.</text>
</comment>
<evidence type="ECO:0000313" key="3">
    <source>
        <dbReference type="EMBL" id="MFD2255933.1"/>
    </source>
</evidence>
<dbReference type="Gene3D" id="3.40.50.300">
    <property type="entry name" value="P-loop containing nucleotide triphosphate hydrolases"/>
    <property type="match status" value="1"/>
</dbReference>
<dbReference type="SUPFAM" id="SSF52540">
    <property type="entry name" value="P-loop containing nucleoside triphosphate hydrolases"/>
    <property type="match status" value="1"/>
</dbReference>
<accession>A0ABW5D6E6</accession>
<dbReference type="InterPro" id="IPR050921">
    <property type="entry name" value="T4SS_GSP_E_ATPase"/>
</dbReference>
<dbReference type="InterPro" id="IPR001482">
    <property type="entry name" value="T2SS/T4SS_dom"/>
</dbReference>
<dbReference type="SMART" id="SM00382">
    <property type="entry name" value="AAA"/>
    <property type="match status" value="1"/>
</dbReference>
<name>A0ABW5D6E6_9BACT</name>
<evidence type="ECO:0000259" key="2">
    <source>
        <dbReference type="SMART" id="SM00382"/>
    </source>
</evidence>
<proteinExistence type="inferred from homology"/>
<reference evidence="4" key="1">
    <citation type="journal article" date="2019" name="Int. J. Syst. Evol. Microbiol.">
        <title>The Global Catalogue of Microorganisms (GCM) 10K type strain sequencing project: providing services to taxonomists for standard genome sequencing and annotation.</title>
        <authorList>
            <consortium name="The Broad Institute Genomics Platform"/>
            <consortium name="The Broad Institute Genome Sequencing Center for Infectious Disease"/>
            <person name="Wu L."/>
            <person name="Ma J."/>
        </authorList>
    </citation>
    <scope>NUCLEOTIDE SEQUENCE [LARGE SCALE GENOMIC DNA]</scope>
    <source>
        <strain evidence="4">CGMCC 4.7106</strain>
    </source>
</reference>
<dbReference type="InterPro" id="IPR003593">
    <property type="entry name" value="AAA+_ATPase"/>
</dbReference>
<keyword evidence="4" id="KW-1185">Reference proteome</keyword>
<evidence type="ECO:0000313" key="4">
    <source>
        <dbReference type="Proteomes" id="UP001597375"/>
    </source>
</evidence>
<dbReference type="InterPro" id="IPR027417">
    <property type="entry name" value="P-loop_NTPase"/>
</dbReference>
<dbReference type="Proteomes" id="UP001597375">
    <property type="component" value="Unassembled WGS sequence"/>
</dbReference>
<feature type="domain" description="AAA+ ATPase" evidence="2">
    <location>
        <begin position="120"/>
        <end position="245"/>
    </location>
</feature>
<dbReference type="Gene3D" id="3.30.450.90">
    <property type="match status" value="1"/>
</dbReference>